<feature type="compositionally biased region" description="Basic and acidic residues" evidence="1">
    <location>
        <begin position="10"/>
        <end position="23"/>
    </location>
</feature>
<protein>
    <submittedName>
        <fullName evidence="3">Uncharacterized protein</fullName>
    </submittedName>
</protein>
<name>A0A1G7K1D3_9PSEU</name>
<reference evidence="4" key="1">
    <citation type="submission" date="2016-10" db="EMBL/GenBank/DDBJ databases">
        <authorList>
            <person name="Varghese N."/>
            <person name="Submissions S."/>
        </authorList>
    </citation>
    <scope>NUCLEOTIDE SEQUENCE [LARGE SCALE GENOMIC DNA]</scope>
    <source>
        <strain evidence="4">CGMCC 4.3506</strain>
    </source>
</reference>
<feature type="transmembrane region" description="Helical" evidence="2">
    <location>
        <begin position="89"/>
        <end position="108"/>
    </location>
</feature>
<keyword evidence="2" id="KW-0812">Transmembrane</keyword>
<dbReference type="OrthoDB" id="3430209at2"/>
<keyword evidence="2" id="KW-0472">Membrane</keyword>
<keyword evidence="4" id="KW-1185">Reference proteome</keyword>
<keyword evidence="2" id="KW-1133">Transmembrane helix</keyword>
<organism evidence="3 4">
    <name type="scientific">Lentzea fradiae</name>
    <dbReference type="NCBI Taxonomy" id="200378"/>
    <lineage>
        <taxon>Bacteria</taxon>
        <taxon>Bacillati</taxon>
        <taxon>Actinomycetota</taxon>
        <taxon>Actinomycetes</taxon>
        <taxon>Pseudonocardiales</taxon>
        <taxon>Pseudonocardiaceae</taxon>
        <taxon>Lentzea</taxon>
    </lineage>
</organism>
<evidence type="ECO:0000256" key="1">
    <source>
        <dbReference type="SAM" id="MobiDB-lite"/>
    </source>
</evidence>
<dbReference type="EMBL" id="FNCC01000001">
    <property type="protein sequence ID" value="SDF30912.1"/>
    <property type="molecule type" value="Genomic_DNA"/>
</dbReference>
<accession>A0A1G7K1D3</accession>
<feature type="transmembrane region" description="Helical" evidence="2">
    <location>
        <begin position="120"/>
        <end position="141"/>
    </location>
</feature>
<sequence>MGPASPVARGGDRHGQDGERTDPVTRAKITGLRILAGDPADPDLVVAQEGEAQQRFNMLAAAAAGLGLPALILSLYGADDYLPFTWDKAWRALAPIAGAVALAAGVILHRMPGRTSAKQYLAALGLLAGLIAMLLVAGFLAPA</sequence>
<evidence type="ECO:0000313" key="4">
    <source>
        <dbReference type="Proteomes" id="UP000199623"/>
    </source>
</evidence>
<dbReference type="RefSeq" id="WP_090044296.1">
    <property type="nucleotide sequence ID" value="NZ_FNCC01000001.1"/>
</dbReference>
<proteinExistence type="predicted"/>
<evidence type="ECO:0000313" key="3">
    <source>
        <dbReference type="EMBL" id="SDF30912.1"/>
    </source>
</evidence>
<feature type="transmembrane region" description="Helical" evidence="2">
    <location>
        <begin position="58"/>
        <end position="77"/>
    </location>
</feature>
<dbReference type="STRING" id="200378.SAMN05216553_10126"/>
<evidence type="ECO:0000256" key="2">
    <source>
        <dbReference type="SAM" id="Phobius"/>
    </source>
</evidence>
<gene>
    <name evidence="3" type="ORF">SAMN05216553_10126</name>
</gene>
<feature type="region of interest" description="Disordered" evidence="1">
    <location>
        <begin position="1"/>
        <end position="23"/>
    </location>
</feature>
<dbReference type="Proteomes" id="UP000199623">
    <property type="component" value="Unassembled WGS sequence"/>
</dbReference>
<dbReference type="AlphaFoldDB" id="A0A1G7K1D3"/>